<protein>
    <submittedName>
        <fullName evidence="1">Uncharacterized protein</fullName>
    </submittedName>
</protein>
<dbReference type="AlphaFoldDB" id="A0A9X6NPE6"/>
<keyword evidence="2" id="KW-1185">Reference proteome</keyword>
<reference evidence="2" key="1">
    <citation type="submission" date="2017-01" db="EMBL/GenBank/DDBJ databases">
        <title>Comparative genomics of anhydrobiosis in the tardigrade Hypsibius dujardini.</title>
        <authorList>
            <person name="Yoshida Y."/>
            <person name="Koutsovoulos G."/>
            <person name="Laetsch D."/>
            <person name="Stevens L."/>
            <person name="Kumar S."/>
            <person name="Horikawa D."/>
            <person name="Ishino K."/>
            <person name="Komine S."/>
            <person name="Tomita M."/>
            <person name="Blaxter M."/>
            <person name="Arakawa K."/>
        </authorList>
    </citation>
    <scope>NUCLEOTIDE SEQUENCE [LARGE SCALE GENOMIC DNA]</scope>
    <source>
        <strain evidence="2">Z151</strain>
    </source>
</reference>
<evidence type="ECO:0000313" key="2">
    <source>
        <dbReference type="Proteomes" id="UP000192578"/>
    </source>
</evidence>
<proteinExistence type="predicted"/>
<evidence type="ECO:0000313" key="1">
    <source>
        <dbReference type="EMBL" id="OWA54176.1"/>
    </source>
</evidence>
<gene>
    <name evidence="1" type="ORF">BV898_18591</name>
</gene>
<name>A0A9X6NPE6_HYPEX</name>
<sequence>MLDKIIKLLEKFKSVTTRMNGENEATIHKAVAYIKEINTHLEKMKAELKELDYVAYGFENPFAEVILLMEGEMDRVFGSMIDPTI</sequence>
<comment type="caution">
    <text evidence="1">The sequence shown here is derived from an EMBL/GenBank/DDBJ whole genome shotgun (WGS) entry which is preliminary data.</text>
</comment>
<organism evidence="1 2">
    <name type="scientific">Hypsibius exemplaris</name>
    <name type="common">Freshwater tardigrade</name>
    <dbReference type="NCBI Taxonomy" id="2072580"/>
    <lineage>
        <taxon>Eukaryota</taxon>
        <taxon>Metazoa</taxon>
        <taxon>Ecdysozoa</taxon>
        <taxon>Tardigrada</taxon>
        <taxon>Eutardigrada</taxon>
        <taxon>Parachela</taxon>
        <taxon>Hypsibioidea</taxon>
        <taxon>Hypsibiidae</taxon>
        <taxon>Hypsibius</taxon>
    </lineage>
</organism>
<accession>A0A9X6NPE6</accession>
<dbReference type="Proteomes" id="UP000192578">
    <property type="component" value="Unassembled WGS sequence"/>
</dbReference>
<dbReference type="EMBL" id="MTYJ01000378">
    <property type="protein sequence ID" value="OWA54176.1"/>
    <property type="molecule type" value="Genomic_DNA"/>
</dbReference>